<keyword evidence="4" id="KW-0067">ATP-binding</keyword>
<accession>A0A8H4TB05</accession>
<dbReference type="Proteomes" id="UP000604273">
    <property type="component" value="Unassembled WGS sequence"/>
</dbReference>
<proteinExistence type="predicted"/>
<keyword evidence="1" id="KW-0547">Nucleotide-binding</keyword>
<name>A0A8H4TB05_9HYPO</name>
<dbReference type="PANTHER" id="PTHR18934:SF99">
    <property type="entry name" value="ATP-DEPENDENT RNA HELICASE DHX37-RELATED"/>
    <property type="match status" value="1"/>
</dbReference>
<comment type="caution">
    <text evidence="5">The sequence shown here is derived from an EMBL/GenBank/DDBJ whole genome shotgun (WGS) entry which is preliminary data.</text>
</comment>
<dbReference type="OrthoDB" id="5097304at2759"/>
<protein>
    <recommendedName>
        <fullName evidence="7">Helicase ATP-binding domain-containing protein</fullName>
    </recommendedName>
</protein>
<dbReference type="EMBL" id="JABFAI010000117">
    <property type="protein sequence ID" value="KAF4954486.1"/>
    <property type="molecule type" value="Genomic_DNA"/>
</dbReference>
<keyword evidence="2" id="KW-0378">Hydrolase</keyword>
<evidence type="ECO:0000256" key="1">
    <source>
        <dbReference type="ARBA" id="ARBA00022741"/>
    </source>
</evidence>
<dbReference type="GO" id="GO:0005524">
    <property type="term" value="F:ATP binding"/>
    <property type="evidence" value="ECO:0007669"/>
    <property type="project" value="UniProtKB-KW"/>
</dbReference>
<evidence type="ECO:0008006" key="7">
    <source>
        <dbReference type="Google" id="ProtNLM"/>
    </source>
</evidence>
<dbReference type="InterPro" id="IPR027417">
    <property type="entry name" value="P-loop_NTPase"/>
</dbReference>
<evidence type="ECO:0000256" key="3">
    <source>
        <dbReference type="ARBA" id="ARBA00022806"/>
    </source>
</evidence>
<dbReference type="SUPFAM" id="SSF52540">
    <property type="entry name" value="P-loop containing nucleoside triphosphate hydrolases"/>
    <property type="match status" value="1"/>
</dbReference>
<dbReference type="GO" id="GO:0003723">
    <property type="term" value="F:RNA binding"/>
    <property type="evidence" value="ECO:0007669"/>
    <property type="project" value="TreeGrafter"/>
</dbReference>
<dbReference type="GO" id="GO:0004386">
    <property type="term" value="F:helicase activity"/>
    <property type="evidence" value="ECO:0007669"/>
    <property type="project" value="UniProtKB-KW"/>
</dbReference>
<evidence type="ECO:0000313" key="6">
    <source>
        <dbReference type="Proteomes" id="UP000604273"/>
    </source>
</evidence>
<reference evidence="5" key="2">
    <citation type="submission" date="2020-05" db="EMBL/GenBank/DDBJ databases">
        <authorList>
            <person name="Kim H.-S."/>
            <person name="Proctor R.H."/>
            <person name="Brown D.W."/>
        </authorList>
    </citation>
    <scope>NUCLEOTIDE SEQUENCE</scope>
    <source>
        <strain evidence="5">NRRL 45417</strain>
    </source>
</reference>
<reference evidence="5" key="1">
    <citation type="journal article" date="2020" name="BMC Genomics">
        <title>Correction to: Identification and distribution of gene clusters required for synthesis of sphingolipid metabolism inhibitors in diverse species of the filamentous fungus Fusarium.</title>
        <authorList>
            <person name="Kim H.S."/>
            <person name="Lohmar J.M."/>
            <person name="Busman M."/>
            <person name="Brown D.W."/>
            <person name="Naumann T.A."/>
            <person name="Divon H.H."/>
            <person name="Lysoe E."/>
            <person name="Uhlig S."/>
            <person name="Proctor R.H."/>
        </authorList>
    </citation>
    <scope>NUCLEOTIDE SEQUENCE</scope>
    <source>
        <strain evidence="5">NRRL 45417</strain>
    </source>
</reference>
<keyword evidence="3" id="KW-0347">Helicase</keyword>
<dbReference type="Gene3D" id="3.40.50.300">
    <property type="entry name" value="P-loop containing nucleotide triphosphate hydrolases"/>
    <property type="match status" value="1"/>
</dbReference>
<organism evidence="5 6">
    <name type="scientific">Fusarium gaditjirri</name>
    <dbReference type="NCBI Taxonomy" id="282569"/>
    <lineage>
        <taxon>Eukaryota</taxon>
        <taxon>Fungi</taxon>
        <taxon>Dikarya</taxon>
        <taxon>Ascomycota</taxon>
        <taxon>Pezizomycotina</taxon>
        <taxon>Sordariomycetes</taxon>
        <taxon>Hypocreomycetidae</taxon>
        <taxon>Hypocreales</taxon>
        <taxon>Nectriaceae</taxon>
        <taxon>Fusarium</taxon>
        <taxon>Fusarium nisikadoi species complex</taxon>
    </lineage>
</organism>
<sequence length="134" mass="15487">MLAQRRLLPVMLTEAFERFVTFYTKSQPRQVAARELGVAFGEQVGVHHRHFNKTSKETRLKFVTEGILLRQCQSGPFLSDYSCVIIDECHERSTDVDILLSLLKKAISASFRTEGRHHVSDDEQRPIHEVFQPF</sequence>
<evidence type="ECO:0000256" key="4">
    <source>
        <dbReference type="ARBA" id="ARBA00022840"/>
    </source>
</evidence>
<gene>
    <name evidence="5" type="ORF">FGADI_5265</name>
</gene>
<dbReference type="PANTHER" id="PTHR18934">
    <property type="entry name" value="ATP-DEPENDENT RNA HELICASE"/>
    <property type="match status" value="1"/>
</dbReference>
<dbReference type="GO" id="GO:0016787">
    <property type="term" value="F:hydrolase activity"/>
    <property type="evidence" value="ECO:0007669"/>
    <property type="project" value="UniProtKB-KW"/>
</dbReference>
<evidence type="ECO:0000256" key="2">
    <source>
        <dbReference type="ARBA" id="ARBA00022801"/>
    </source>
</evidence>
<dbReference type="AlphaFoldDB" id="A0A8H4TB05"/>
<keyword evidence="6" id="KW-1185">Reference proteome</keyword>
<dbReference type="CDD" id="cd17917">
    <property type="entry name" value="DEXHc_RHA-like"/>
    <property type="match status" value="1"/>
</dbReference>
<evidence type="ECO:0000313" key="5">
    <source>
        <dbReference type="EMBL" id="KAF4954486.1"/>
    </source>
</evidence>